<dbReference type="Pfam" id="PF03648">
    <property type="entry name" value="Glyco_hydro_67N"/>
    <property type="match status" value="1"/>
</dbReference>
<evidence type="ECO:0000256" key="5">
    <source>
        <dbReference type="ARBA" id="ARBA00023295"/>
    </source>
</evidence>
<dbReference type="Pfam" id="PF07488">
    <property type="entry name" value="Glyco_hydro_67M"/>
    <property type="match status" value="1"/>
</dbReference>
<evidence type="ECO:0000256" key="8">
    <source>
        <dbReference type="PIRSR" id="PIRSR029900-1"/>
    </source>
</evidence>
<evidence type="ECO:0000256" key="6">
    <source>
        <dbReference type="ARBA" id="ARBA00023326"/>
    </source>
</evidence>
<dbReference type="OrthoDB" id="339499at2"/>
<keyword evidence="5 7" id="KW-0326">Glycosidase</keyword>
<protein>
    <recommendedName>
        <fullName evidence="9">Xylan alpha-1,2-glucuronidase</fullName>
        <ecNumber evidence="9">3.2.1.131</ecNumber>
    </recommendedName>
</protein>
<dbReference type="GO" id="GO:0046559">
    <property type="term" value="F:alpha-glucuronidase activity"/>
    <property type="evidence" value="ECO:0007669"/>
    <property type="project" value="InterPro"/>
</dbReference>
<dbReference type="InterPro" id="IPR005154">
    <property type="entry name" value="Glyco_hydro_67_aGlcAse_N"/>
</dbReference>
<keyword evidence="10" id="KW-0732">Signal</keyword>
<evidence type="ECO:0000259" key="11">
    <source>
        <dbReference type="Pfam" id="PF03648"/>
    </source>
</evidence>
<feature type="active site" description="Proton acceptor" evidence="8">
    <location>
        <position position="419"/>
    </location>
</feature>
<comment type="catalytic activity">
    <reaction evidence="9">
        <text>Hydrolysis of (1-&gt;2)-alpha-D-(4-O-methyl)glucuronosyl links in the main chain of hardwood xylans.</text>
        <dbReference type="EC" id="3.2.1.131"/>
    </reaction>
</comment>
<keyword evidence="6 9" id="KW-0624">Polysaccharide degradation</keyword>
<evidence type="ECO:0000259" key="13">
    <source>
        <dbReference type="Pfam" id="PF07488"/>
    </source>
</evidence>
<comment type="similarity">
    <text evidence="1 7 9">Belongs to the glycosyl hydrolase 67 family.</text>
</comment>
<evidence type="ECO:0000256" key="2">
    <source>
        <dbReference type="ARBA" id="ARBA00022651"/>
    </source>
</evidence>
<evidence type="ECO:0000256" key="4">
    <source>
        <dbReference type="ARBA" id="ARBA00023277"/>
    </source>
</evidence>
<evidence type="ECO:0000313" key="14">
    <source>
        <dbReference type="EMBL" id="RFU17601.1"/>
    </source>
</evidence>
<dbReference type="EMBL" id="QVQT01000002">
    <property type="protein sequence ID" value="RFU17601.1"/>
    <property type="molecule type" value="Genomic_DNA"/>
</dbReference>
<dbReference type="EC" id="3.2.1.131" evidence="9"/>
<keyword evidence="15" id="KW-1185">Reference proteome</keyword>
<name>A0A372IS60_9BACT</name>
<feature type="chain" id="PRO_5016878540" description="Xylan alpha-1,2-glucuronidase" evidence="10">
    <location>
        <begin position="28"/>
        <end position="861"/>
    </location>
</feature>
<dbReference type="PIRSF" id="PIRSF029900">
    <property type="entry name" value="Alpha-glucuronds"/>
    <property type="match status" value="1"/>
</dbReference>
<evidence type="ECO:0000256" key="9">
    <source>
        <dbReference type="RuleBase" id="RU361198"/>
    </source>
</evidence>
<dbReference type="InterPro" id="IPR011395">
    <property type="entry name" value="Glyco_hydro_67_aGlcAse"/>
</dbReference>
<dbReference type="GO" id="GO:0033939">
    <property type="term" value="F:xylan alpha-1,2-glucuronosidase activity"/>
    <property type="evidence" value="ECO:0007669"/>
    <property type="project" value="UniProtKB-EC"/>
</dbReference>
<keyword evidence="4 9" id="KW-0119">Carbohydrate metabolism</keyword>
<dbReference type="InterPro" id="IPR011100">
    <property type="entry name" value="Glyco_hydro_67_cat"/>
</dbReference>
<dbReference type="SUPFAM" id="SSF55545">
    <property type="entry name" value="beta-N-acetylhexosaminidase-like domain"/>
    <property type="match status" value="1"/>
</dbReference>
<sequence>MAWLRRCGGFFMLCIAVMLAVPVTGHAETGAAGWLRYAAIRNPETLRRDQALPAGVVLLDRSPVPLSAEQELVRGVRSMLDRTLRIDDTLPEEDAFVLGTASEIEGALPQARAGTLQPESFSLSVVHAHGHAYWVIEGGDARGVLYGTFRLLAKMGTEQDLAMLHDSESPSAPIRWVNQWDNIDGSIERGYAGRSIFFDNGAVREDVSRTGEYARLLASVGIDGCTVNNVNASPKMLSPEMIGGLARIADEFRPWGVRLSISVALNSPQTLGGLSTFDPLNPQVIAWWQSRVDALYAQIPDFGGFVVKADSEGQPGPSQYGRTPADAANMLARMLKPHGGILLYRAFVYNHHLDWNDMKADRARAAYDIFHPLDGKFEDNVVVQIKYGPIDFQVREPVSPIFAGLRKTSEAIELQVTQEYTGQAHHAVFLIPLWKESLDFDLHADNRSTTVASIVEGKAFHHALGGFVGVANVGLDANWMGHPLSMANLYGFGRLAWNPELTSAAIAEEWTRLTFSNNPEVASTVDGILLHSWHAYEGYTGSLGIGTLTDILHAHYGPGIESAERNGWGQWFRADHQGVGMDRTVATGTGYIGQYPPEVAKRYESLATMPDSLLLFFHHVPWNYRLHNGQTVIQYTYNAHYAGAEEAAQFMTDWKRLDGLIDDERYQKVLDLLIYQSGHAVVWRDAVCNWAKSMSGIPDDRGRVGHYPDRIEAENMKLTGYTVVDVTPPETASGAKGVVCEGQASCMAETVFHGASGWYDLGVEYFDYRSGDSTFRVFLNQQLIGEWTADNTLPAERMNGDTSSRKTLDGIPLRTGDTIRIEGTPDGNEPAPLDYIAVDRIVSRTDKAAGSNSPDAAQTKH</sequence>
<feature type="domain" description="Glycosyl hydrolase family 67 C-terminal" evidence="12">
    <location>
        <begin position="481"/>
        <end position="703"/>
    </location>
</feature>
<gene>
    <name evidence="14" type="ORF">D0Y96_05560</name>
</gene>
<dbReference type="InterPro" id="IPR037054">
    <property type="entry name" value="A-glucoronidase_C_sf"/>
</dbReference>
<feature type="active site" description="Proton donor" evidence="8">
    <location>
        <position position="312"/>
    </location>
</feature>
<evidence type="ECO:0000256" key="10">
    <source>
        <dbReference type="SAM" id="SignalP"/>
    </source>
</evidence>
<comment type="subunit">
    <text evidence="9">Homodimer.</text>
</comment>
<evidence type="ECO:0000256" key="3">
    <source>
        <dbReference type="ARBA" id="ARBA00022801"/>
    </source>
</evidence>
<reference evidence="14 15" key="1">
    <citation type="submission" date="2018-08" db="EMBL/GenBank/DDBJ databases">
        <title>Acidipila sp. 4G-K13, an acidobacterium isolated from forest soil.</title>
        <authorList>
            <person name="Gao Z.-H."/>
            <person name="Qiu L.-H."/>
        </authorList>
    </citation>
    <scope>NUCLEOTIDE SEQUENCE [LARGE SCALE GENOMIC DNA]</scope>
    <source>
        <strain evidence="14 15">4G-K13</strain>
    </source>
</reference>
<dbReference type="InterPro" id="IPR011099">
    <property type="entry name" value="Glyco_hydro_67_C"/>
</dbReference>
<evidence type="ECO:0000256" key="7">
    <source>
        <dbReference type="PIRNR" id="PIRNR029900"/>
    </source>
</evidence>
<feature type="domain" description="Alpha glucuronidase N-terminal" evidence="11">
    <location>
        <begin position="33"/>
        <end position="151"/>
    </location>
</feature>
<dbReference type="PANTHER" id="PTHR39207:SF1">
    <property type="entry name" value="ALPHA-GLUCURONIDASE A"/>
    <property type="match status" value="1"/>
</dbReference>
<feature type="signal peptide" evidence="10">
    <location>
        <begin position="1"/>
        <end position="27"/>
    </location>
</feature>
<proteinExistence type="inferred from homology"/>
<dbReference type="Gene3D" id="3.20.20.80">
    <property type="entry name" value="Glycosidases"/>
    <property type="match status" value="1"/>
</dbReference>
<evidence type="ECO:0000256" key="1">
    <source>
        <dbReference type="ARBA" id="ARBA00008833"/>
    </source>
</evidence>
<dbReference type="PANTHER" id="PTHR39207">
    <property type="entry name" value="ALPHA-GLUCURONIDASE A"/>
    <property type="match status" value="1"/>
</dbReference>
<dbReference type="CDD" id="cd02795">
    <property type="entry name" value="CBM6-CBM35-CBM36_like"/>
    <property type="match status" value="1"/>
</dbReference>
<feature type="active site" description="Proton acceptor" evidence="8">
    <location>
        <position position="391"/>
    </location>
</feature>
<dbReference type="Proteomes" id="UP000264702">
    <property type="component" value="Unassembled WGS sequence"/>
</dbReference>
<keyword evidence="3 7" id="KW-0378">Hydrolase</keyword>
<feature type="domain" description="Glycosyl hydrolase family 67 catalytic" evidence="13">
    <location>
        <begin position="157"/>
        <end position="479"/>
    </location>
</feature>
<dbReference type="GO" id="GO:0005576">
    <property type="term" value="C:extracellular region"/>
    <property type="evidence" value="ECO:0007669"/>
    <property type="project" value="InterPro"/>
</dbReference>
<dbReference type="GO" id="GO:0045493">
    <property type="term" value="P:xylan catabolic process"/>
    <property type="evidence" value="ECO:0007669"/>
    <property type="project" value="UniProtKB-KW"/>
</dbReference>
<dbReference type="SUPFAM" id="SSF51445">
    <property type="entry name" value="(Trans)glycosidases"/>
    <property type="match status" value="1"/>
</dbReference>
<dbReference type="Gene3D" id="3.90.1330.10">
    <property type="entry name" value="Alpha-glucuronidase, C-terminal domain"/>
    <property type="match status" value="1"/>
</dbReference>
<dbReference type="InterPro" id="IPR017853">
    <property type="entry name" value="GH"/>
</dbReference>
<evidence type="ECO:0000313" key="15">
    <source>
        <dbReference type="Proteomes" id="UP000264702"/>
    </source>
</evidence>
<dbReference type="AlphaFoldDB" id="A0A372IS60"/>
<accession>A0A372IS60</accession>
<keyword evidence="2 7" id="KW-0858">Xylan degradation</keyword>
<evidence type="ECO:0000259" key="12">
    <source>
        <dbReference type="Pfam" id="PF07477"/>
    </source>
</evidence>
<dbReference type="InterPro" id="IPR029018">
    <property type="entry name" value="Hex-like_dom2"/>
</dbReference>
<dbReference type="Pfam" id="PF07477">
    <property type="entry name" value="Glyco_hydro_67C"/>
    <property type="match status" value="1"/>
</dbReference>
<organism evidence="14 15">
    <name type="scientific">Paracidobacterium acidisoli</name>
    <dbReference type="NCBI Taxonomy" id="2303751"/>
    <lineage>
        <taxon>Bacteria</taxon>
        <taxon>Pseudomonadati</taxon>
        <taxon>Acidobacteriota</taxon>
        <taxon>Terriglobia</taxon>
        <taxon>Terriglobales</taxon>
        <taxon>Acidobacteriaceae</taxon>
        <taxon>Paracidobacterium</taxon>
    </lineage>
</organism>
<dbReference type="Gene3D" id="3.30.379.10">
    <property type="entry name" value="Chitobiase/beta-hexosaminidase domain 2-like"/>
    <property type="match status" value="1"/>
</dbReference>
<comment type="caution">
    <text evidence="14">The sequence shown here is derived from an EMBL/GenBank/DDBJ whole genome shotgun (WGS) entry which is preliminary data.</text>
</comment>
<dbReference type="Gene3D" id="2.60.120.260">
    <property type="entry name" value="Galactose-binding domain-like"/>
    <property type="match status" value="1"/>
</dbReference>